<evidence type="ECO:0000256" key="7">
    <source>
        <dbReference type="ARBA" id="ARBA00023118"/>
    </source>
</evidence>
<dbReference type="RefSeq" id="WP_260784685.1">
    <property type="nucleotide sequence ID" value="NZ_JAOCQI010000001.1"/>
</dbReference>
<keyword evidence="2" id="KW-0808">Transferase</keyword>
<dbReference type="PANTHER" id="PTHR34047:SF7">
    <property type="entry name" value="RNA-DIRECTED DNA POLYMERASE"/>
    <property type="match status" value="1"/>
</dbReference>
<dbReference type="InterPro" id="IPR000123">
    <property type="entry name" value="Reverse_transcriptase_msDNA"/>
</dbReference>
<evidence type="ECO:0000256" key="4">
    <source>
        <dbReference type="ARBA" id="ARBA00022723"/>
    </source>
</evidence>
<gene>
    <name evidence="11" type="ORF">N5J06_03990</name>
</gene>
<keyword evidence="6 11" id="KW-0695">RNA-directed DNA polymerase</keyword>
<evidence type="ECO:0000256" key="1">
    <source>
        <dbReference type="ARBA" id="ARBA00012493"/>
    </source>
</evidence>
<dbReference type="SUPFAM" id="SSF56672">
    <property type="entry name" value="DNA/RNA polymerases"/>
    <property type="match status" value="1"/>
</dbReference>
<comment type="catalytic activity">
    <reaction evidence="9">
        <text>DNA(n) + a 2'-deoxyribonucleoside 5'-triphosphate = DNA(n+1) + diphosphate</text>
        <dbReference type="Rhea" id="RHEA:22508"/>
        <dbReference type="Rhea" id="RHEA-COMP:17339"/>
        <dbReference type="Rhea" id="RHEA-COMP:17340"/>
        <dbReference type="ChEBI" id="CHEBI:33019"/>
        <dbReference type="ChEBI" id="CHEBI:61560"/>
        <dbReference type="ChEBI" id="CHEBI:173112"/>
        <dbReference type="EC" id="2.7.7.49"/>
    </reaction>
</comment>
<keyword evidence="3" id="KW-0548">Nucleotidyltransferase</keyword>
<dbReference type="EC" id="2.7.7.49" evidence="1"/>
<dbReference type="InterPro" id="IPR000477">
    <property type="entry name" value="RT_dom"/>
</dbReference>
<keyword evidence="4" id="KW-0479">Metal-binding</keyword>
<comment type="caution">
    <text evidence="11">The sequence shown here is derived from an EMBL/GenBank/DDBJ whole genome shotgun (WGS) entry which is preliminary data.</text>
</comment>
<keyword evidence="12" id="KW-1185">Reference proteome</keyword>
<evidence type="ECO:0000313" key="12">
    <source>
        <dbReference type="Proteomes" id="UP001164420"/>
    </source>
</evidence>
<evidence type="ECO:0000256" key="6">
    <source>
        <dbReference type="ARBA" id="ARBA00022918"/>
    </source>
</evidence>
<dbReference type="CDD" id="cd03487">
    <property type="entry name" value="RT_Bac_retron_II"/>
    <property type="match status" value="1"/>
</dbReference>
<keyword evidence="5" id="KW-0460">Magnesium</keyword>
<evidence type="ECO:0000256" key="5">
    <source>
        <dbReference type="ARBA" id="ARBA00022842"/>
    </source>
</evidence>
<organism evidence="11 12">
    <name type="scientific">Ralstonia mojiangensis</name>
    <dbReference type="NCBI Taxonomy" id="2953895"/>
    <lineage>
        <taxon>Bacteria</taxon>
        <taxon>Pseudomonadati</taxon>
        <taxon>Pseudomonadota</taxon>
        <taxon>Betaproteobacteria</taxon>
        <taxon>Burkholderiales</taxon>
        <taxon>Burkholderiaceae</taxon>
        <taxon>Ralstonia</taxon>
    </lineage>
</organism>
<evidence type="ECO:0000256" key="8">
    <source>
        <dbReference type="ARBA" id="ARBA00034120"/>
    </source>
</evidence>
<protein>
    <recommendedName>
        <fullName evidence="1">RNA-directed DNA polymerase</fullName>
        <ecNumber evidence="1">2.7.7.49</ecNumber>
    </recommendedName>
</protein>
<dbReference type="Proteomes" id="UP001164420">
    <property type="component" value="Unassembled WGS sequence"/>
</dbReference>
<evidence type="ECO:0000256" key="2">
    <source>
        <dbReference type="ARBA" id="ARBA00022679"/>
    </source>
</evidence>
<dbReference type="PANTHER" id="PTHR34047">
    <property type="entry name" value="NUCLEAR INTRON MATURASE 1, MITOCHONDRIAL-RELATED"/>
    <property type="match status" value="1"/>
</dbReference>
<evidence type="ECO:0000256" key="3">
    <source>
        <dbReference type="ARBA" id="ARBA00022695"/>
    </source>
</evidence>
<evidence type="ECO:0000256" key="9">
    <source>
        <dbReference type="ARBA" id="ARBA00048173"/>
    </source>
</evidence>
<evidence type="ECO:0000259" key="10">
    <source>
        <dbReference type="Pfam" id="PF00078"/>
    </source>
</evidence>
<evidence type="ECO:0000313" key="11">
    <source>
        <dbReference type="EMBL" id="MCT7310091.1"/>
    </source>
</evidence>
<name>A0ABT2L3W6_9RALS</name>
<comment type="similarity">
    <text evidence="8">Belongs to the bacterial reverse transcriptase family.</text>
</comment>
<dbReference type="Pfam" id="PF00078">
    <property type="entry name" value="RVT_1"/>
    <property type="match status" value="1"/>
</dbReference>
<reference evidence="11 12" key="1">
    <citation type="journal article" date="2023" name="Front. Microbiol.">
        <title>Ralstonia chuxiongensis sp. nov., Ralstonia mojiangensis sp. nov., and Ralstonia soli sp. nov., isolated from tobacco fields, are three novel species in the family Burkholderiaceae.</title>
        <authorList>
            <person name="Lu C.H."/>
            <person name="Zhang Y.Y."/>
            <person name="Jiang N."/>
            <person name="Chen W."/>
            <person name="Shao X."/>
            <person name="Zhao Z.M."/>
            <person name="Lu W.L."/>
            <person name="Hu X."/>
            <person name="Xi Y.X."/>
            <person name="Zou S.Y."/>
            <person name="Wei Q.J."/>
            <person name="Lin Z.L."/>
            <person name="Gong L."/>
            <person name="Gai X.T."/>
            <person name="Zhang L.Q."/>
            <person name="Li J.Y."/>
            <person name="Jin Y."/>
            <person name="Xia Z.Y."/>
        </authorList>
    </citation>
    <scope>NUCLEOTIDE SEQUENCE [LARGE SCALE GENOMIC DNA]</scope>
    <source>
        <strain evidence="11 12">22TCJT01-1</strain>
    </source>
</reference>
<sequence length="328" mass="37038">MTKAKLRDLKSIDDVARACGVEPDFISTYADSDNQQAYYNALKLPKRGKRRRGEYRVVFAAQESRLQALHRSMSMIVMNSTEFGVHVQGFMKGRSTRTNAEQHLGAKVLLHADIKGFFDAITTRHVRDAFISEGAAVPIAGLLAKVCTIDGLLRQGTRCSPAIANLVCHGVDEAFLRMARAHDCAYTRYADDITFSGDSVPSDDAVREVLEKHGFRVRDDKCFRQHRGRCQFVTGLTVVDQTAPRLPSRLKRRLRLTMHYIEQFGIASHFARTDVSNPFREEAWLRGILMYARSIEPSLVAKWQAVLDNAISTHGEYVYDPDDDYGYD</sequence>
<dbReference type="GO" id="GO:0003964">
    <property type="term" value="F:RNA-directed DNA polymerase activity"/>
    <property type="evidence" value="ECO:0007669"/>
    <property type="project" value="UniProtKB-KW"/>
</dbReference>
<dbReference type="InterPro" id="IPR043502">
    <property type="entry name" value="DNA/RNA_pol_sf"/>
</dbReference>
<dbReference type="InterPro" id="IPR051083">
    <property type="entry name" value="GrpII_Intron_Splice-Mob/Def"/>
</dbReference>
<dbReference type="PRINTS" id="PR00866">
    <property type="entry name" value="RNADNAPOLMS"/>
</dbReference>
<accession>A0ABT2L3W6</accession>
<keyword evidence="7" id="KW-0051">Antiviral defense</keyword>
<feature type="domain" description="Reverse transcriptase" evidence="10">
    <location>
        <begin position="45"/>
        <end position="224"/>
    </location>
</feature>
<proteinExistence type="inferred from homology"/>
<dbReference type="EMBL" id="JAOCQI010000001">
    <property type="protein sequence ID" value="MCT7310091.1"/>
    <property type="molecule type" value="Genomic_DNA"/>
</dbReference>